<sequence length="157" mass="16996">GGPVRLYLEIDVPDVNEEDSDSASGQVTREALEEQLASEKAKVAAGRATIKRLRASRQQLERMLRKERAKLAAQGALNADLAARVAELKKNNAGASAVRGRRRRLSAADEAQAIDLMSDTAADLDLDEGQSLFYVDDTQVVDLASDATIDLDLDEDD</sequence>
<feature type="non-terminal residue" evidence="1">
    <location>
        <position position="1"/>
    </location>
</feature>
<gene>
    <name evidence="1" type="ORF">H4R21_002658</name>
</gene>
<protein>
    <submittedName>
        <fullName evidence="1">Uncharacterized protein</fullName>
    </submittedName>
</protein>
<dbReference type="Proteomes" id="UP001140087">
    <property type="component" value="Unassembled WGS sequence"/>
</dbReference>
<evidence type="ECO:0000313" key="2">
    <source>
        <dbReference type="Proteomes" id="UP001140087"/>
    </source>
</evidence>
<proteinExistence type="predicted"/>
<accession>A0ACC1L6E7</accession>
<name>A0ACC1L6E7_9FUNG</name>
<comment type="caution">
    <text evidence="1">The sequence shown here is derived from an EMBL/GenBank/DDBJ whole genome shotgun (WGS) entry which is preliminary data.</text>
</comment>
<reference evidence="1" key="1">
    <citation type="submission" date="2022-07" db="EMBL/GenBank/DDBJ databases">
        <title>Phylogenomic reconstructions and comparative analyses of Kickxellomycotina fungi.</title>
        <authorList>
            <person name="Reynolds N.K."/>
            <person name="Stajich J.E."/>
            <person name="Barry K."/>
            <person name="Grigoriev I.V."/>
            <person name="Crous P."/>
            <person name="Smith M.E."/>
        </authorList>
    </citation>
    <scope>NUCLEOTIDE SEQUENCE</scope>
    <source>
        <strain evidence="1">BCRC 34780</strain>
    </source>
</reference>
<keyword evidence="2" id="KW-1185">Reference proteome</keyword>
<organism evidence="1 2">
    <name type="scientific">Coemansia helicoidea</name>
    <dbReference type="NCBI Taxonomy" id="1286919"/>
    <lineage>
        <taxon>Eukaryota</taxon>
        <taxon>Fungi</taxon>
        <taxon>Fungi incertae sedis</taxon>
        <taxon>Zoopagomycota</taxon>
        <taxon>Kickxellomycotina</taxon>
        <taxon>Kickxellomycetes</taxon>
        <taxon>Kickxellales</taxon>
        <taxon>Kickxellaceae</taxon>
        <taxon>Coemansia</taxon>
    </lineage>
</organism>
<evidence type="ECO:0000313" key="1">
    <source>
        <dbReference type="EMBL" id="KAJ2801805.1"/>
    </source>
</evidence>
<dbReference type="EMBL" id="JANBUN010000712">
    <property type="protein sequence ID" value="KAJ2801805.1"/>
    <property type="molecule type" value="Genomic_DNA"/>
</dbReference>